<evidence type="ECO:0000313" key="1">
    <source>
        <dbReference type="EMBL" id="EFL39459.1"/>
    </source>
</evidence>
<dbReference type="STRING" id="467200.SSRG_02263"/>
<protein>
    <recommendedName>
        <fullName evidence="3">Thioredoxin domain-containing protein</fullName>
    </recommendedName>
</protein>
<keyword evidence="2" id="KW-1185">Reference proteome</keyword>
<dbReference type="EMBL" id="GG657758">
    <property type="protein sequence ID" value="EFL39459.1"/>
    <property type="molecule type" value="Genomic_DNA"/>
</dbReference>
<organism evidence="1 2">
    <name type="scientific">Streptomyces griseoflavus Tu4000</name>
    <dbReference type="NCBI Taxonomy" id="467200"/>
    <lineage>
        <taxon>Bacteria</taxon>
        <taxon>Bacillati</taxon>
        <taxon>Actinomycetota</taxon>
        <taxon>Actinomycetes</taxon>
        <taxon>Kitasatosporales</taxon>
        <taxon>Streptomycetaceae</taxon>
        <taxon>Streptomyces</taxon>
    </lineage>
</organism>
<evidence type="ECO:0000313" key="2">
    <source>
        <dbReference type="Proteomes" id="UP000002968"/>
    </source>
</evidence>
<evidence type="ECO:0008006" key="3">
    <source>
        <dbReference type="Google" id="ProtNLM"/>
    </source>
</evidence>
<gene>
    <name evidence="1" type="ORF">SSRG_02263</name>
</gene>
<name>D9XSQ2_9ACTN</name>
<dbReference type="HOGENOM" id="CLU_2351804_0_0_11"/>
<accession>D9XSQ2</accession>
<dbReference type="eggNOG" id="COG1331">
    <property type="taxonomic scope" value="Bacteria"/>
</dbReference>
<proteinExistence type="predicted"/>
<dbReference type="AlphaFoldDB" id="D9XSQ2"/>
<dbReference type="Proteomes" id="UP000002968">
    <property type="component" value="Unassembled WGS sequence"/>
</dbReference>
<sequence length="108" mass="11141">MVKALGPRVPRFIGWGLAVAEALLDGPREVAVVGPALDDPATAALHRTALLGTAPGAVVAVGTPESDEFPLLADRPLVQGEPAAYVCRDFTCDAPTTDPTHLRTTLGS</sequence>
<reference evidence="1" key="1">
    <citation type="submission" date="2009-02" db="EMBL/GenBank/DDBJ databases">
        <title>Annotation of Streptomyces griseoflavus strain Tu4000.</title>
        <authorList>
            <consortium name="The Broad Institute Genome Sequencing Platform"/>
            <consortium name="Broad Institute Microbial Sequencing Center"/>
            <person name="Fischbach M."/>
            <person name="Godfrey P."/>
            <person name="Ward D."/>
            <person name="Young S."/>
            <person name="Zeng Q."/>
            <person name="Koehrsen M."/>
            <person name="Alvarado L."/>
            <person name="Berlin A.M."/>
            <person name="Bochicchio J."/>
            <person name="Borenstein D."/>
            <person name="Chapman S.B."/>
            <person name="Chen Z."/>
            <person name="Engels R."/>
            <person name="Freedman E."/>
            <person name="Gellesch M."/>
            <person name="Goldberg J."/>
            <person name="Griggs A."/>
            <person name="Gujja S."/>
            <person name="Heilman E.R."/>
            <person name="Heiman D.I."/>
            <person name="Hepburn T.A."/>
            <person name="Howarth C."/>
            <person name="Jen D."/>
            <person name="Larson L."/>
            <person name="Lewis B."/>
            <person name="Mehta T."/>
            <person name="Park D."/>
            <person name="Pearson M."/>
            <person name="Richards J."/>
            <person name="Roberts A."/>
            <person name="Saif S."/>
            <person name="Shea T.D."/>
            <person name="Shenoy N."/>
            <person name="Sisk P."/>
            <person name="Stolte C."/>
            <person name="Sykes S.N."/>
            <person name="Thomson T."/>
            <person name="Walk T."/>
            <person name="White J."/>
            <person name="Yandava C."/>
            <person name="Straight P."/>
            <person name="Clardy J."/>
            <person name="Hung D."/>
            <person name="Kolter R."/>
            <person name="Mekalanos J."/>
            <person name="Walker S."/>
            <person name="Walsh C.T."/>
            <person name="Wieland-Brown L.C."/>
            <person name="Haas B."/>
            <person name="Nusbaum C."/>
            <person name="Birren B."/>
        </authorList>
    </citation>
    <scope>NUCLEOTIDE SEQUENCE [LARGE SCALE GENOMIC DNA]</scope>
    <source>
        <strain evidence="1">Tu4000</strain>
    </source>
</reference>